<evidence type="ECO:0000256" key="1">
    <source>
        <dbReference type="ARBA" id="ARBA00008814"/>
    </source>
</evidence>
<evidence type="ECO:0000256" key="3">
    <source>
        <dbReference type="SAM" id="MobiDB-lite"/>
    </source>
</evidence>
<dbReference type="OrthoDB" id="9816357at2"/>
<evidence type="ECO:0000313" key="5">
    <source>
        <dbReference type="EMBL" id="CUQ87271.1"/>
    </source>
</evidence>
<dbReference type="PROSITE" id="PS51257">
    <property type="entry name" value="PROKAR_LIPOPROTEIN"/>
    <property type="match status" value="1"/>
</dbReference>
<dbReference type="InterPro" id="IPR002491">
    <property type="entry name" value="ABC_transptr_periplasmic_BD"/>
</dbReference>
<name>A0A174ZTN0_9FIRM</name>
<dbReference type="PANTHER" id="PTHR30535">
    <property type="entry name" value="VITAMIN B12-BINDING PROTEIN"/>
    <property type="match status" value="1"/>
</dbReference>
<evidence type="ECO:0000313" key="6">
    <source>
        <dbReference type="Proteomes" id="UP000095662"/>
    </source>
</evidence>
<dbReference type="InterPro" id="IPR054828">
    <property type="entry name" value="Vit_B12_bind_prot"/>
</dbReference>
<dbReference type="Proteomes" id="UP000095662">
    <property type="component" value="Unassembled WGS sequence"/>
</dbReference>
<protein>
    <submittedName>
        <fullName evidence="5">Vitamin B12-binding protein</fullName>
    </submittedName>
</protein>
<keyword evidence="2" id="KW-0732">Signal</keyword>
<dbReference type="PANTHER" id="PTHR30535:SF34">
    <property type="entry name" value="MOLYBDATE-BINDING PROTEIN MOLA"/>
    <property type="match status" value="1"/>
</dbReference>
<organism evidence="5 6">
    <name type="scientific">[Eubacterium] siraeum</name>
    <dbReference type="NCBI Taxonomy" id="39492"/>
    <lineage>
        <taxon>Bacteria</taxon>
        <taxon>Bacillati</taxon>
        <taxon>Bacillota</taxon>
        <taxon>Clostridia</taxon>
        <taxon>Eubacteriales</taxon>
        <taxon>Oscillospiraceae</taxon>
        <taxon>Oscillospiraceae incertae sedis</taxon>
    </lineage>
</organism>
<dbReference type="STRING" id="39492.ERS852540_01462"/>
<dbReference type="Pfam" id="PF01497">
    <property type="entry name" value="Peripla_BP_2"/>
    <property type="match status" value="1"/>
</dbReference>
<gene>
    <name evidence="5" type="primary">btuF</name>
    <name evidence="5" type="ORF">ERS852540_01462</name>
</gene>
<dbReference type="InterPro" id="IPR050902">
    <property type="entry name" value="ABC_Transporter_SBP"/>
</dbReference>
<reference evidence="5 6" key="1">
    <citation type="submission" date="2015-09" db="EMBL/GenBank/DDBJ databases">
        <authorList>
            <consortium name="Pathogen Informatics"/>
        </authorList>
    </citation>
    <scope>NUCLEOTIDE SEQUENCE [LARGE SCALE GENOMIC DNA]</scope>
    <source>
        <strain evidence="5 6">2789STDY5834928</strain>
    </source>
</reference>
<dbReference type="Gene3D" id="3.40.50.1980">
    <property type="entry name" value="Nitrogenase molybdenum iron protein domain"/>
    <property type="match status" value="2"/>
</dbReference>
<accession>A0A174ZTN0</accession>
<evidence type="ECO:0000259" key="4">
    <source>
        <dbReference type="PROSITE" id="PS50983"/>
    </source>
</evidence>
<feature type="region of interest" description="Disordered" evidence="3">
    <location>
        <begin position="301"/>
        <end position="343"/>
    </location>
</feature>
<dbReference type="AlphaFoldDB" id="A0A174ZTN0"/>
<feature type="domain" description="Fe/B12 periplasmic-binding" evidence="4">
    <location>
        <begin position="64"/>
        <end position="305"/>
    </location>
</feature>
<evidence type="ECO:0000256" key="2">
    <source>
        <dbReference type="ARBA" id="ARBA00022729"/>
    </source>
</evidence>
<dbReference type="GO" id="GO:0071281">
    <property type="term" value="P:cellular response to iron ion"/>
    <property type="evidence" value="ECO:0007669"/>
    <property type="project" value="TreeGrafter"/>
</dbReference>
<sequence length="343" mass="37090">MKKKIPLLISALLMLTFAISGCENIVLVPGRSSGAITESSEASEPLSAYPVTLNGTEILKAPEKIVSLTPAYTEILFEMGYGDRIVAVSDYCDYPESVKELPKAASSANPDITAIKKLSPDLVITATPIVTKDRISLEAQGTKVLTIASPKTIEEFENIYKFFGLAMNGIFDGESAGEKAFAPVKKQLDSVKKTDKTFIYVTAANTPAGKDTFENAILSLFGTNIAESASGYTYNPEMLKDNQPDLIFVSDTIGKDMLTTNENYSGLKAVKDEKITVVKNKYFERPSGRITELLTEIAKAFPAEKPETASSKTESTDSKDSNNGNSKETEDSKPEPVSSDVSE</sequence>
<dbReference type="PROSITE" id="PS50983">
    <property type="entry name" value="FE_B12_PBP"/>
    <property type="match status" value="1"/>
</dbReference>
<dbReference type="SUPFAM" id="SSF53807">
    <property type="entry name" value="Helical backbone' metal receptor"/>
    <property type="match status" value="1"/>
</dbReference>
<dbReference type="NCBIfam" id="NF038402">
    <property type="entry name" value="TroA_like"/>
    <property type="match status" value="1"/>
</dbReference>
<dbReference type="EMBL" id="CZBY01000011">
    <property type="protein sequence ID" value="CUQ87271.1"/>
    <property type="molecule type" value="Genomic_DNA"/>
</dbReference>
<comment type="similarity">
    <text evidence="1">Belongs to the bacterial solute-binding protein 8 family.</text>
</comment>
<proteinExistence type="inferred from homology"/>